<dbReference type="EMBL" id="JAXIVS010000009">
    <property type="protein sequence ID" value="MDY7229794.1"/>
    <property type="molecule type" value="Genomic_DNA"/>
</dbReference>
<evidence type="ECO:0008006" key="3">
    <source>
        <dbReference type="Google" id="ProtNLM"/>
    </source>
</evidence>
<accession>A0ABU5H9N0</accession>
<organism evidence="1 2">
    <name type="scientific">Hyalangium rubrum</name>
    <dbReference type="NCBI Taxonomy" id="3103134"/>
    <lineage>
        <taxon>Bacteria</taxon>
        <taxon>Pseudomonadati</taxon>
        <taxon>Myxococcota</taxon>
        <taxon>Myxococcia</taxon>
        <taxon>Myxococcales</taxon>
        <taxon>Cystobacterineae</taxon>
        <taxon>Archangiaceae</taxon>
        <taxon>Hyalangium</taxon>
    </lineage>
</organism>
<sequence>MRHLGPALLCLLAACGGNFSNDDLEYLNALPTREELASKLPGSGKSSGQGLARRRDGLALGDPSDIYKSTQEASGTFNAGLDGLLSLLEAIRTTPPTTREPTRRTWGPFADSKRPGHDARFVMERDGDSFDYRLQYKRSKAGDETWWSFLEGSFKADAGIRKGEGELHLFIEEAVAKGLEVGEGLRGLRRLDIGYQTRQQPIRVEMIFAAPSTTSSEIRYTYREQTGGFGEMRFLLKNTDAVPGNAKEDVEITSRWTPSSGGVGMYTILVGDLLGASFQECWDAQGRILYAKGSWQLFGIGRLSDCIQVPDFGP</sequence>
<keyword evidence="2" id="KW-1185">Reference proteome</keyword>
<proteinExistence type="predicted"/>
<dbReference type="PROSITE" id="PS51257">
    <property type="entry name" value="PROKAR_LIPOPROTEIN"/>
    <property type="match status" value="1"/>
</dbReference>
<comment type="caution">
    <text evidence="1">The sequence shown here is derived from an EMBL/GenBank/DDBJ whole genome shotgun (WGS) entry which is preliminary data.</text>
</comment>
<protein>
    <recommendedName>
        <fullName evidence="3">Lipoprotein</fullName>
    </recommendedName>
</protein>
<dbReference type="RefSeq" id="WP_321548516.1">
    <property type="nucleotide sequence ID" value="NZ_JAXIVS010000009.1"/>
</dbReference>
<evidence type="ECO:0000313" key="2">
    <source>
        <dbReference type="Proteomes" id="UP001291309"/>
    </source>
</evidence>
<evidence type="ECO:0000313" key="1">
    <source>
        <dbReference type="EMBL" id="MDY7229794.1"/>
    </source>
</evidence>
<dbReference type="Proteomes" id="UP001291309">
    <property type="component" value="Unassembled WGS sequence"/>
</dbReference>
<reference evidence="1 2" key="1">
    <citation type="submission" date="2023-12" db="EMBL/GenBank/DDBJ databases">
        <title>the genome sequence of Hyalangium sp. s54d21.</title>
        <authorList>
            <person name="Zhang X."/>
        </authorList>
    </citation>
    <scope>NUCLEOTIDE SEQUENCE [LARGE SCALE GENOMIC DNA]</scope>
    <source>
        <strain evidence="2">s54d21</strain>
    </source>
</reference>
<name>A0ABU5H9N0_9BACT</name>
<gene>
    <name evidence="1" type="ORF">SYV04_25600</name>
</gene>